<evidence type="ECO:0000256" key="5">
    <source>
        <dbReference type="ARBA" id="ARBA00023242"/>
    </source>
</evidence>
<feature type="compositionally biased region" description="Gly residues" evidence="6">
    <location>
        <begin position="10"/>
        <end position="19"/>
    </location>
</feature>
<feature type="compositionally biased region" description="Low complexity" evidence="6">
    <location>
        <begin position="63"/>
        <end position="77"/>
    </location>
</feature>
<proteinExistence type="predicted"/>
<dbReference type="InterPro" id="IPR001471">
    <property type="entry name" value="AP2/ERF_dom"/>
</dbReference>
<dbReference type="SMART" id="SM00380">
    <property type="entry name" value="AP2"/>
    <property type="match status" value="1"/>
</dbReference>
<dbReference type="PANTHER" id="PTHR31190">
    <property type="entry name" value="DNA-BINDING DOMAIN"/>
    <property type="match status" value="1"/>
</dbReference>
<comment type="subcellular location">
    <subcellularLocation>
        <location evidence="1">Nucleus</location>
    </subcellularLocation>
</comment>
<dbReference type="AlphaFoldDB" id="A0A5B8MKE4"/>
<evidence type="ECO:0000256" key="4">
    <source>
        <dbReference type="ARBA" id="ARBA00023163"/>
    </source>
</evidence>
<keyword evidence="4" id="KW-0804">Transcription</keyword>
<evidence type="ECO:0000256" key="3">
    <source>
        <dbReference type="ARBA" id="ARBA00023125"/>
    </source>
</evidence>
<evidence type="ECO:0000256" key="2">
    <source>
        <dbReference type="ARBA" id="ARBA00023015"/>
    </source>
</evidence>
<dbReference type="GO" id="GO:0003700">
    <property type="term" value="F:DNA-binding transcription factor activity"/>
    <property type="evidence" value="ECO:0007669"/>
    <property type="project" value="InterPro"/>
</dbReference>
<dbReference type="OrthoDB" id="550883at2759"/>
<feature type="region of interest" description="Disordered" evidence="6">
    <location>
        <begin position="1"/>
        <end position="100"/>
    </location>
</feature>
<keyword evidence="2" id="KW-0805">Transcription regulation</keyword>
<dbReference type="Gene3D" id="3.30.730.10">
    <property type="entry name" value="AP2/ERF domain"/>
    <property type="match status" value="1"/>
</dbReference>
<dbReference type="GO" id="GO:0003677">
    <property type="term" value="F:DNA binding"/>
    <property type="evidence" value="ECO:0007669"/>
    <property type="project" value="UniProtKB-KW"/>
</dbReference>
<dbReference type="PROSITE" id="PS51032">
    <property type="entry name" value="AP2_ERF"/>
    <property type="match status" value="1"/>
</dbReference>
<keyword evidence="5" id="KW-0539">Nucleus</keyword>
<dbReference type="InterPro" id="IPR044808">
    <property type="entry name" value="ERF_plant"/>
</dbReference>
<dbReference type="InterPro" id="IPR016177">
    <property type="entry name" value="DNA-bd_dom_sf"/>
</dbReference>
<dbReference type="GO" id="GO:0005634">
    <property type="term" value="C:nucleus"/>
    <property type="evidence" value="ECO:0007669"/>
    <property type="project" value="UniProtKB-SubCell"/>
</dbReference>
<dbReference type="GO" id="GO:0009873">
    <property type="term" value="P:ethylene-activated signaling pathway"/>
    <property type="evidence" value="ECO:0007669"/>
    <property type="project" value="InterPro"/>
</dbReference>
<dbReference type="STRING" id="1764295.A0A5B8MKE4"/>
<feature type="compositionally biased region" description="Low complexity" evidence="6">
    <location>
        <begin position="37"/>
        <end position="50"/>
    </location>
</feature>
<feature type="compositionally biased region" description="Basic and acidic residues" evidence="6">
    <location>
        <begin position="20"/>
        <end position="36"/>
    </location>
</feature>
<organism evidence="8 9">
    <name type="scientific">Chloropicon primus</name>
    <dbReference type="NCBI Taxonomy" id="1764295"/>
    <lineage>
        <taxon>Eukaryota</taxon>
        <taxon>Viridiplantae</taxon>
        <taxon>Chlorophyta</taxon>
        <taxon>Chloropicophyceae</taxon>
        <taxon>Chloropicales</taxon>
        <taxon>Chloropicaceae</taxon>
        <taxon>Chloropicon</taxon>
    </lineage>
</organism>
<sequence length="426" mass="44544">MMSGSSTPEGGSGEAGAGAGEKEDRPVLQQGDRQHEASSASGEPAASGAPAPAPEAEKKKKSSPSSPSSTTSSAPTSYRGVRQRPWGKWAAEIRDPNAGVRRWLGTFESAEEAARAYDVAAVGIRGSNAKTNFPKENYLKGGQPVGAKGFPPAPPRRSPLTGPSKRDQASPKGSRKRGGKEGGSKSGSKTKFLGKTSSLLGRQIQKMGGHKLAATHYLGGLHGVGNPYGFAAAGQQGYQGWGLPHNSVAGLAQQQQYAALGARGGNPGGGLGLGSPLAAQRAGEQGLSEEDLEIEVETEIWGEPHHIEEICRSAAVNVSVLGTSADIVEECSKHLEKMSWVETMDVIESTNPPILFQLDTEDAKASAIDIVRSKEDANRNSVDMPFAFSPSGLSLGMSPPQLVHSMSPITAGVWKSFLNDVKTVER</sequence>
<accession>A0A5B8MKE4</accession>
<feature type="region of interest" description="Disordered" evidence="6">
    <location>
        <begin position="124"/>
        <end position="195"/>
    </location>
</feature>
<dbReference type="FunFam" id="3.30.730.10:FF:000001">
    <property type="entry name" value="Ethylene-responsive transcription factor 2"/>
    <property type="match status" value="1"/>
</dbReference>
<dbReference type="Pfam" id="PF00847">
    <property type="entry name" value="AP2"/>
    <property type="match status" value="1"/>
</dbReference>
<evidence type="ECO:0000313" key="9">
    <source>
        <dbReference type="Proteomes" id="UP000316726"/>
    </source>
</evidence>
<evidence type="ECO:0000259" key="7">
    <source>
        <dbReference type="PROSITE" id="PS51032"/>
    </source>
</evidence>
<keyword evidence="9" id="KW-1185">Reference proteome</keyword>
<dbReference type="SUPFAM" id="SSF54171">
    <property type="entry name" value="DNA-binding domain"/>
    <property type="match status" value="1"/>
</dbReference>
<evidence type="ECO:0000313" key="8">
    <source>
        <dbReference type="EMBL" id="QDZ20923.1"/>
    </source>
</evidence>
<feature type="domain" description="AP2/ERF" evidence="7">
    <location>
        <begin position="77"/>
        <end position="134"/>
    </location>
</feature>
<reference evidence="8 9" key="1">
    <citation type="submission" date="2018-07" db="EMBL/GenBank/DDBJ databases">
        <title>The complete nuclear genome of the prasinophyte Chloropicon primus (CCMP1205).</title>
        <authorList>
            <person name="Pombert J.-F."/>
            <person name="Otis C."/>
            <person name="Turmel M."/>
            <person name="Lemieux C."/>
        </authorList>
    </citation>
    <scope>NUCLEOTIDE SEQUENCE [LARGE SCALE GENOMIC DNA]</scope>
    <source>
        <strain evidence="8 9">CCMP1205</strain>
    </source>
</reference>
<protein>
    <submittedName>
        <fullName evidence="8">Ethylene-responsive transcription factor</fullName>
    </submittedName>
</protein>
<dbReference type="CDD" id="cd00018">
    <property type="entry name" value="AP2"/>
    <property type="match status" value="1"/>
</dbReference>
<dbReference type="PRINTS" id="PR00367">
    <property type="entry name" value="ETHRSPELEMNT"/>
</dbReference>
<dbReference type="Proteomes" id="UP000316726">
    <property type="component" value="Chromosome 4"/>
</dbReference>
<keyword evidence="3" id="KW-0238">DNA-binding</keyword>
<evidence type="ECO:0000256" key="1">
    <source>
        <dbReference type="ARBA" id="ARBA00004123"/>
    </source>
</evidence>
<evidence type="ECO:0000256" key="6">
    <source>
        <dbReference type="SAM" id="MobiDB-lite"/>
    </source>
</evidence>
<gene>
    <name evidence="8" type="ORF">A3770_04p34410</name>
</gene>
<feature type="compositionally biased region" description="Low complexity" evidence="6">
    <location>
        <begin position="186"/>
        <end position="195"/>
    </location>
</feature>
<name>A0A5B8MKE4_9CHLO</name>
<dbReference type="InterPro" id="IPR036955">
    <property type="entry name" value="AP2/ERF_dom_sf"/>
</dbReference>
<dbReference type="EMBL" id="CP031037">
    <property type="protein sequence ID" value="QDZ20923.1"/>
    <property type="molecule type" value="Genomic_DNA"/>
</dbReference>